<proteinExistence type="predicted"/>
<dbReference type="RefSeq" id="WP_284726358.1">
    <property type="nucleotide sequence ID" value="NZ_JASCSA010000002.1"/>
</dbReference>
<comment type="caution">
    <text evidence="1">The sequence shown here is derived from an EMBL/GenBank/DDBJ whole genome shotgun (WGS) entry which is preliminary data.</text>
</comment>
<evidence type="ECO:0000313" key="1">
    <source>
        <dbReference type="EMBL" id="MDI5883423.1"/>
    </source>
</evidence>
<name>A0ABT6UMW5_9GAMM</name>
<keyword evidence="2" id="KW-1185">Reference proteome</keyword>
<dbReference type="Proteomes" id="UP001229025">
    <property type="component" value="Unassembled WGS sequence"/>
</dbReference>
<sequence>MAKLQAHSAQTGGINAWHEKARPVSRAGFLPADGVSDHCLERWPSISDAKFQEARLKDARLKQRSTLRTR</sequence>
<reference evidence="2" key="1">
    <citation type="submission" date="2023-07" db="EMBL/GenBank/DDBJ databases">
        <title>Genome-based characterization of strain KMM 296 and proposal for reclassification of Cobetia litoralis and Cobetia pacifica, and emended description of the species Cobetia amphilecti and Cobetia marina.</title>
        <authorList>
            <person name="Balabanova L."/>
            <person name="Nedashkovskaya O."/>
        </authorList>
    </citation>
    <scope>NUCLEOTIDE SEQUENCE [LARGE SCALE GENOMIC DNA]</scope>
    <source>
        <strain evidence="2">NRIC 0815</strain>
    </source>
</reference>
<dbReference type="EMBL" id="JASCSA010000002">
    <property type="protein sequence ID" value="MDI5883423.1"/>
    <property type="molecule type" value="Genomic_DNA"/>
</dbReference>
<gene>
    <name evidence="1" type="ORF">QLT01_03510</name>
</gene>
<protein>
    <submittedName>
        <fullName evidence="1">Uncharacterized protein</fullName>
    </submittedName>
</protein>
<evidence type="ECO:0000313" key="2">
    <source>
        <dbReference type="Proteomes" id="UP001229025"/>
    </source>
</evidence>
<organism evidence="1 2">
    <name type="scientific">Cobetia amphilecti</name>
    <dbReference type="NCBI Taxonomy" id="1055104"/>
    <lineage>
        <taxon>Bacteria</taxon>
        <taxon>Pseudomonadati</taxon>
        <taxon>Pseudomonadota</taxon>
        <taxon>Gammaproteobacteria</taxon>
        <taxon>Oceanospirillales</taxon>
        <taxon>Halomonadaceae</taxon>
        <taxon>Cobetia</taxon>
    </lineage>
</organism>
<accession>A0ABT6UMW5</accession>